<proteinExistence type="predicted"/>
<protein>
    <submittedName>
        <fullName evidence="1">GYD domain-containing protein</fullName>
    </submittedName>
</protein>
<reference evidence="2" key="1">
    <citation type="submission" date="2016-10" db="EMBL/GenBank/DDBJ databases">
        <authorList>
            <person name="Varghese N."/>
            <person name="Submissions S."/>
        </authorList>
    </citation>
    <scope>NUCLEOTIDE SEQUENCE [LARGE SCALE GENOMIC DNA]</scope>
    <source>
        <strain evidence="2">CGMCC 1.7736</strain>
    </source>
</reference>
<sequence length="95" mass="10801">MPTYIAHVDVDEAEYQNPQELVSIWGTVREDVQQLGGEMLDTHAVLGPYDFDVRFRVEDDDAAFRVTQTIERHGLDTETLQALPVERLGELVDDV</sequence>
<dbReference type="Proteomes" id="UP000198531">
    <property type="component" value="Unassembled WGS sequence"/>
</dbReference>
<evidence type="ECO:0000313" key="1">
    <source>
        <dbReference type="EMBL" id="SFR55869.1"/>
    </source>
</evidence>
<dbReference type="OrthoDB" id="35699at2157"/>
<dbReference type="EMBL" id="FOYT01000002">
    <property type="protein sequence ID" value="SFR55869.1"/>
    <property type="molecule type" value="Genomic_DNA"/>
</dbReference>
<dbReference type="InterPro" id="IPR014845">
    <property type="entry name" value="GYD/TTHA1554"/>
</dbReference>
<dbReference type="Pfam" id="PF08734">
    <property type="entry name" value="GYD"/>
    <property type="match status" value="1"/>
</dbReference>
<accession>A0A1I6HN25</accession>
<gene>
    <name evidence="1" type="ORF">SAMN04487947_2253</name>
</gene>
<name>A0A1I6HN25_9EURY</name>
<evidence type="ECO:0000313" key="2">
    <source>
        <dbReference type="Proteomes" id="UP000198531"/>
    </source>
</evidence>
<dbReference type="RefSeq" id="WP_089807639.1">
    <property type="nucleotide sequence ID" value="NZ_FOYT01000002.1"/>
</dbReference>
<dbReference type="STRING" id="553469.SAMN04487947_2253"/>
<organism evidence="1 2">
    <name type="scientific">Halogeometricum rufum</name>
    <dbReference type="NCBI Taxonomy" id="553469"/>
    <lineage>
        <taxon>Archaea</taxon>
        <taxon>Methanobacteriati</taxon>
        <taxon>Methanobacteriota</taxon>
        <taxon>Stenosarchaea group</taxon>
        <taxon>Halobacteria</taxon>
        <taxon>Halobacteriales</taxon>
        <taxon>Haloferacaceae</taxon>
        <taxon>Halogeometricum</taxon>
    </lineage>
</organism>
<keyword evidence="2" id="KW-1185">Reference proteome</keyword>
<dbReference type="AlphaFoldDB" id="A0A1I6HN25"/>